<dbReference type="EMBL" id="CM042011">
    <property type="protein sequence ID" value="KAI3765315.1"/>
    <property type="molecule type" value="Genomic_DNA"/>
</dbReference>
<dbReference type="Proteomes" id="UP001055811">
    <property type="component" value="Linkage Group LG03"/>
</dbReference>
<reference evidence="2" key="1">
    <citation type="journal article" date="2022" name="Mol. Ecol. Resour.">
        <title>The genomes of chicory, endive, great burdock and yacon provide insights into Asteraceae palaeo-polyploidization history and plant inulin production.</title>
        <authorList>
            <person name="Fan W."/>
            <person name="Wang S."/>
            <person name="Wang H."/>
            <person name="Wang A."/>
            <person name="Jiang F."/>
            <person name="Liu H."/>
            <person name="Zhao H."/>
            <person name="Xu D."/>
            <person name="Zhang Y."/>
        </authorList>
    </citation>
    <scope>NUCLEOTIDE SEQUENCE [LARGE SCALE GENOMIC DNA]</scope>
    <source>
        <strain evidence="2">cv. Punajuju</strain>
    </source>
</reference>
<sequence length="71" mass="7770">MLLMTRLLKHVFHGGSEEDGIPEHPNKEEGALEEVIDGKDEGIDGGDGLGHVVDDEDNDFTHLAKSKKKAF</sequence>
<reference evidence="1 2" key="2">
    <citation type="journal article" date="2022" name="Mol. Ecol. Resour.">
        <title>The genomes of chicory, endive, great burdock and yacon provide insights into Asteraceae paleo-polyploidization history and plant inulin production.</title>
        <authorList>
            <person name="Fan W."/>
            <person name="Wang S."/>
            <person name="Wang H."/>
            <person name="Wang A."/>
            <person name="Jiang F."/>
            <person name="Liu H."/>
            <person name="Zhao H."/>
            <person name="Xu D."/>
            <person name="Zhang Y."/>
        </authorList>
    </citation>
    <scope>NUCLEOTIDE SEQUENCE [LARGE SCALE GENOMIC DNA]</scope>
    <source>
        <strain evidence="2">cv. Punajuju</strain>
        <tissue evidence="1">Leaves</tissue>
    </source>
</reference>
<name>A0ACB9F2K2_CICIN</name>
<comment type="caution">
    <text evidence="1">The sequence shown here is derived from an EMBL/GenBank/DDBJ whole genome shotgun (WGS) entry which is preliminary data.</text>
</comment>
<protein>
    <submittedName>
        <fullName evidence="1">Uncharacterized protein</fullName>
    </submittedName>
</protein>
<evidence type="ECO:0000313" key="2">
    <source>
        <dbReference type="Proteomes" id="UP001055811"/>
    </source>
</evidence>
<evidence type="ECO:0000313" key="1">
    <source>
        <dbReference type="EMBL" id="KAI3765315.1"/>
    </source>
</evidence>
<organism evidence="1 2">
    <name type="scientific">Cichorium intybus</name>
    <name type="common">Chicory</name>
    <dbReference type="NCBI Taxonomy" id="13427"/>
    <lineage>
        <taxon>Eukaryota</taxon>
        <taxon>Viridiplantae</taxon>
        <taxon>Streptophyta</taxon>
        <taxon>Embryophyta</taxon>
        <taxon>Tracheophyta</taxon>
        <taxon>Spermatophyta</taxon>
        <taxon>Magnoliopsida</taxon>
        <taxon>eudicotyledons</taxon>
        <taxon>Gunneridae</taxon>
        <taxon>Pentapetalae</taxon>
        <taxon>asterids</taxon>
        <taxon>campanulids</taxon>
        <taxon>Asterales</taxon>
        <taxon>Asteraceae</taxon>
        <taxon>Cichorioideae</taxon>
        <taxon>Cichorieae</taxon>
        <taxon>Cichoriinae</taxon>
        <taxon>Cichorium</taxon>
    </lineage>
</organism>
<keyword evidence="2" id="KW-1185">Reference proteome</keyword>
<accession>A0ACB9F2K2</accession>
<gene>
    <name evidence="1" type="ORF">L2E82_15345</name>
</gene>
<proteinExistence type="predicted"/>